<dbReference type="PANTHER" id="PTHR35108:SF1">
    <property type="entry name" value="OS04G0461100 PROTEIN"/>
    <property type="match status" value="1"/>
</dbReference>
<keyword evidence="6" id="KW-0934">Plastid</keyword>
<dbReference type="InterPro" id="IPR006924">
    <property type="entry name" value="Ribosomal_cS23-like"/>
</dbReference>
<dbReference type="RefSeq" id="YP_009256708.1">
    <property type="nucleotide sequence ID" value="NC_030313.1"/>
</dbReference>
<dbReference type="GeneID" id="27986537"/>
<evidence type="ECO:0000256" key="1">
    <source>
        <dbReference type="ARBA" id="ARBA00008561"/>
    </source>
</evidence>
<keyword evidence="3" id="KW-0689">Ribosomal protein</keyword>
<dbReference type="EMBL" id="KU646490">
    <property type="protein sequence ID" value="ANI25425.1"/>
    <property type="molecule type" value="Genomic_DNA"/>
</dbReference>
<evidence type="ECO:0000256" key="2">
    <source>
        <dbReference type="ARBA" id="ARBA00011458"/>
    </source>
</evidence>
<sequence length="124" mass="14868">MFEKCGSIHLKSVTKIRFTSNPLYLRFVWFEKNIGIAIDQSIRNKGTLALTKYYFWPRQDAWEQLQTELHGRPWMKRAKIILLLNEATGLIHCWQGWQIKQLPESPRKGKIQLNRIYRRESTHQ</sequence>
<keyword evidence="6" id="KW-0150">Chloroplast</keyword>
<dbReference type="InterPro" id="IPR038447">
    <property type="entry name" value="PSRP-3/Ycf65_sf"/>
</dbReference>
<name>A0A191T4V9_9VIRI</name>
<gene>
    <name evidence="6" type="primary">ycf65</name>
</gene>
<geneLocation type="chloroplast" evidence="6"/>
<dbReference type="EMBL" id="KU646490">
    <property type="protein sequence ID" value="ANI25437.1"/>
    <property type="molecule type" value="Genomic_DNA"/>
</dbReference>
<dbReference type="GO" id="GO:1990904">
    <property type="term" value="C:ribonucleoprotein complex"/>
    <property type="evidence" value="ECO:0007669"/>
    <property type="project" value="UniProtKB-KW"/>
</dbReference>
<dbReference type="GO" id="GO:0005840">
    <property type="term" value="C:ribosome"/>
    <property type="evidence" value="ECO:0007669"/>
    <property type="project" value="UniProtKB-KW"/>
</dbReference>
<proteinExistence type="inferred from homology"/>
<dbReference type="GeneID" id="27986567"/>
<dbReference type="GO" id="GO:0006412">
    <property type="term" value="P:translation"/>
    <property type="evidence" value="ECO:0007669"/>
    <property type="project" value="InterPro"/>
</dbReference>
<dbReference type="RefSeq" id="YP_009256734.1">
    <property type="nucleotide sequence ID" value="NC_030313.1"/>
</dbReference>
<evidence type="ECO:0000313" key="6">
    <source>
        <dbReference type="EMBL" id="ANI25425.1"/>
    </source>
</evidence>
<dbReference type="PANTHER" id="PTHR35108">
    <property type="entry name" value="30S RIBOSOMAL PROTEIN 3, CHLOROPLASTIC"/>
    <property type="match status" value="1"/>
</dbReference>
<dbReference type="GO" id="GO:0003735">
    <property type="term" value="F:structural constituent of ribosome"/>
    <property type="evidence" value="ECO:0007669"/>
    <property type="project" value="InterPro"/>
</dbReference>
<reference evidence="6" key="1">
    <citation type="journal article" date="2016" name="Front. Plant Sci.">
        <title>Comparative Chloroplast Genome Analyses of Streptophyte Green Algae Uncover Major Structural Alterations in the Klebsormidiophyceae, Coleochaetophyceae and Zygnematophyceae.</title>
        <authorList>
            <person name="Lemieux C."/>
            <person name="Otis C."/>
            <person name="Turmel M."/>
        </authorList>
    </citation>
    <scope>NUCLEOTIDE SEQUENCE</scope>
</reference>
<organism evidence="6">
    <name type="scientific">Entransia fimbriata</name>
    <dbReference type="NCBI Taxonomy" id="130991"/>
    <lineage>
        <taxon>Eukaryota</taxon>
        <taxon>Viridiplantae</taxon>
        <taxon>Streptophyta</taxon>
        <taxon>Klebsormidiophyceae</taxon>
        <taxon>Entransiales</taxon>
        <taxon>Entransiaceae</taxon>
        <taxon>Entransia</taxon>
    </lineage>
</organism>
<keyword evidence="4" id="KW-0687">Ribonucleoprotein</keyword>
<dbReference type="Pfam" id="PF04839">
    <property type="entry name" value="PSRP-3_Ycf65"/>
    <property type="match status" value="1"/>
</dbReference>
<dbReference type="Gene3D" id="3.30.390.140">
    <property type="match status" value="1"/>
</dbReference>
<dbReference type="AlphaFoldDB" id="A0A191T4V9"/>
<evidence type="ECO:0000256" key="3">
    <source>
        <dbReference type="ARBA" id="ARBA00022980"/>
    </source>
</evidence>
<accession>A0A191T4V9</accession>
<evidence type="ECO:0000256" key="4">
    <source>
        <dbReference type="ARBA" id="ARBA00023274"/>
    </source>
</evidence>
<protein>
    <recommendedName>
        <fullName evidence="5">30S ribosomal protein 3, chloroplastic</fullName>
    </recommendedName>
</protein>
<comment type="subunit">
    <text evidence="2">Part of the 30S ribosomal subunit.</text>
</comment>
<comment type="similarity">
    <text evidence="1">Belongs to the chloroplast-specific ribosomal protein cS23 family.</text>
</comment>
<evidence type="ECO:0000256" key="5">
    <source>
        <dbReference type="ARBA" id="ARBA00035379"/>
    </source>
</evidence>